<organism evidence="1 2">
    <name type="scientific">Castanea mollissima</name>
    <name type="common">Chinese chestnut</name>
    <dbReference type="NCBI Taxonomy" id="60419"/>
    <lineage>
        <taxon>Eukaryota</taxon>
        <taxon>Viridiplantae</taxon>
        <taxon>Streptophyta</taxon>
        <taxon>Embryophyta</taxon>
        <taxon>Tracheophyta</taxon>
        <taxon>Spermatophyta</taxon>
        <taxon>Magnoliopsida</taxon>
        <taxon>eudicotyledons</taxon>
        <taxon>Gunneridae</taxon>
        <taxon>Pentapetalae</taxon>
        <taxon>rosids</taxon>
        <taxon>fabids</taxon>
        <taxon>Fagales</taxon>
        <taxon>Fagaceae</taxon>
        <taxon>Castanea</taxon>
    </lineage>
</organism>
<name>A0A8J4VZN3_9ROSI</name>
<evidence type="ECO:0000313" key="2">
    <source>
        <dbReference type="Proteomes" id="UP000737018"/>
    </source>
</evidence>
<dbReference type="Proteomes" id="UP000737018">
    <property type="component" value="Unassembled WGS sequence"/>
</dbReference>
<protein>
    <submittedName>
        <fullName evidence="1">Uncharacterized protein</fullName>
    </submittedName>
</protein>
<dbReference type="AlphaFoldDB" id="A0A8J4VZN3"/>
<comment type="caution">
    <text evidence="1">The sequence shown here is derived from an EMBL/GenBank/DDBJ whole genome shotgun (WGS) entry which is preliminary data.</text>
</comment>
<gene>
    <name evidence="1" type="ORF">CMV_008272</name>
</gene>
<proteinExistence type="predicted"/>
<keyword evidence="2" id="KW-1185">Reference proteome</keyword>
<sequence>MVPTQILAVHFENFNPDHLFKLLAKLVTGRIGSVYKEKDNQKKKKQRTKEAATAASTTIAVVAAHHLSTSDHSLLPPIFQLALELQNGQ</sequence>
<evidence type="ECO:0000313" key="1">
    <source>
        <dbReference type="EMBL" id="KAF3967754.1"/>
    </source>
</evidence>
<dbReference type="EMBL" id="JRKL02000856">
    <property type="protein sequence ID" value="KAF3967754.1"/>
    <property type="molecule type" value="Genomic_DNA"/>
</dbReference>
<reference evidence="1" key="1">
    <citation type="submission" date="2020-03" db="EMBL/GenBank/DDBJ databases">
        <title>Castanea mollissima Vanexum genome sequencing.</title>
        <authorList>
            <person name="Staton M."/>
        </authorList>
    </citation>
    <scope>NUCLEOTIDE SEQUENCE</scope>
    <source>
        <tissue evidence="1">Leaf</tissue>
    </source>
</reference>
<accession>A0A8J4VZN3</accession>